<dbReference type="InterPro" id="IPR002885">
    <property type="entry name" value="PPR_rpt"/>
</dbReference>
<feature type="repeat" description="PPR" evidence="3">
    <location>
        <begin position="540"/>
        <end position="574"/>
    </location>
</feature>
<dbReference type="InterPro" id="IPR011990">
    <property type="entry name" value="TPR-like_helical_dom_sf"/>
</dbReference>
<feature type="repeat" description="PPR" evidence="3">
    <location>
        <begin position="505"/>
        <end position="539"/>
    </location>
</feature>
<protein>
    <recommendedName>
        <fullName evidence="7">Pentatricopeptide repeat-containing protein</fullName>
    </recommendedName>
</protein>
<accession>A0AAD9MMY0</accession>
<proteinExistence type="inferred from homology"/>
<evidence type="ECO:0008006" key="7">
    <source>
        <dbReference type="Google" id="ProtNLM"/>
    </source>
</evidence>
<gene>
    <name evidence="5" type="ORF">QBZ16_004577</name>
</gene>
<organism evidence="5 6">
    <name type="scientific">Prototheca wickerhamii</name>
    <dbReference type="NCBI Taxonomy" id="3111"/>
    <lineage>
        <taxon>Eukaryota</taxon>
        <taxon>Viridiplantae</taxon>
        <taxon>Chlorophyta</taxon>
        <taxon>core chlorophytes</taxon>
        <taxon>Trebouxiophyceae</taxon>
        <taxon>Chlorellales</taxon>
        <taxon>Chlorellaceae</taxon>
        <taxon>Prototheca</taxon>
    </lineage>
</organism>
<dbReference type="AlphaFoldDB" id="A0AAD9MMY0"/>
<evidence type="ECO:0000256" key="1">
    <source>
        <dbReference type="ARBA" id="ARBA00007626"/>
    </source>
</evidence>
<comment type="caution">
    <text evidence="5">The sequence shown here is derived from an EMBL/GenBank/DDBJ whole genome shotgun (WGS) entry which is preliminary data.</text>
</comment>
<reference evidence="5" key="1">
    <citation type="submission" date="2021-01" db="EMBL/GenBank/DDBJ databases">
        <authorList>
            <person name="Eckstrom K.M.E."/>
        </authorList>
    </citation>
    <scope>NUCLEOTIDE SEQUENCE</scope>
    <source>
        <strain evidence="5">UVCC 0001</strain>
    </source>
</reference>
<dbReference type="PANTHER" id="PTHR47447">
    <property type="entry name" value="OS03G0856100 PROTEIN"/>
    <property type="match status" value="1"/>
</dbReference>
<sequence>MQESGSQHSYTVPALASKVNNLLQLGQHLPALRLLLGKQLPLGPKLASRPPARLAHAYDAALRDAARRGDATAAWALTARMWSLGLPLGFVAHSGALQAVATGRGPRRALRYLRSVGYRHLDTRLCNIVLAAAARQGDEAVVEATLALMERRGLAPDAGTWVARAELAATRPQEDGSVAQAVQCVAEDALSALPASEHAELRAGIVAILARKGEFARAEEGLLELLDKHGSALPLPVELSPALAGEAAAEAAEEESTASDIPHLRAACNAAIAAAHACGDTAFAERVRQLMIQRGLTPDGSTFDALIASALRRGAGSAVVEEAWSEMSSLGVKPTARSWRLRLGALARSRDAEGALHALREMRDAGFPQTPATQSAAFAAVGASGALPLLHTLFQEQLSAGCMGTAEAFAAAYGAVAAWGRATADARAEELASDLKEEPEGAATSGHLYQRSLASALLRQMEEAHAAAGVKHTAASLLALVSALGFAGLGQRVRGAVRASKLPLTAPLLRAAVSACCRAGHVGDATALLHEARRQGVEPDARVFTSLIAGCSFGGQSELAWQLLEQMRARGMAPGTHAYNALLKVECFAKGPDAGLRVLRAMHAASVVPDVVTWTTLLAAAKRAGRPDLVDEVLPELERLRAPAGDGDAPEGDDAGAAPEHWRGYYAQDDEDEW</sequence>
<dbReference type="PANTHER" id="PTHR47447:SF23">
    <property type="entry name" value="PENTACOTRIPEPTIDE-REPEAT REGION OF PRORP DOMAIN-CONTAINING PROTEIN"/>
    <property type="match status" value="1"/>
</dbReference>
<dbReference type="Pfam" id="PF13812">
    <property type="entry name" value="PPR_3"/>
    <property type="match status" value="2"/>
</dbReference>
<dbReference type="EMBL" id="JASFZW010000006">
    <property type="protein sequence ID" value="KAK2077731.1"/>
    <property type="molecule type" value="Genomic_DNA"/>
</dbReference>
<keyword evidence="6" id="KW-1185">Reference proteome</keyword>
<name>A0AAD9MMY0_PROWI</name>
<dbReference type="NCBIfam" id="TIGR00756">
    <property type="entry name" value="PPR"/>
    <property type="match status" value="2"/>
</dbReference>
<dbReference type="Proteomes" id="UP001255856">
    <property type="component" value="Unassembled WGS sequence"/>
</dbReference>
<keyword evidence="2" id="KW-0677">Repeat</keyword>
<evidence type="ECO:0000313" key="6">
    <source>
        <dbReference type="Proteomes" id="UP001255856"/>
    </source>
</evidence>
<evidence type="ECO:0000313" key="5">
    <source>
        <dbReference type="EMBL" id="KAK2077731.1"/>
    </source>
</evidence>
<dbReference type="PROSITE" id="PS51375">
    <property type="entry name" value="PPR"/>
    <property type="match status" value="2"/>
</dbReference>
<evidence type="ECO:0000256" key="4">
    <source>
        <dbReference type="SAM" id="MobiDB-lite"/>
    </source>
</evidence>
<evidence type="ECO:0000256" key="3">
    <source>
        <dbReference type="PROSITE-ProRule" id="PRU00708"/>
    </source>
</evidence>
<feature type="region of interest" description="Disordered" evidence="4">
    <location>
        <begin position="640"/>
        <end position="674"/>
    </location>
</feature>
<dbReference type="Gene3D" id="1.25.40.10">
    <property type="entry name" value="Tetratricopeptide repeat domain"/>
    <property type="match status" value="3"/>
</dbReference>
<evidence type="ECO:0000256" key="2">
    <source>
        <dbReference type="ARBA" id="ARBA00022737"/>
    </source>
</evidence>
<comment type="similarity">
    <text evidence="1">Belongs to the PPR family. P subfamily.</text>
</comment>